<feature type="transmembrane region" description="Helical" evidence="6">
    <location>
        <begin position="21"/>
        <end position="39"/>
    </location>
</feature>
<reference key="2">
    <citation type="submission" date="2011-04" db="EMBL/GenBank/DDBJ databases">
        <title>Complete sequence of chromosome of Haliscomenobacter hydrossis DSM 1100.</title>
        <authorList>
            <consortium name="US DOE Joint Genome Institute (JGI-PGF)"/>
            <person name="Lucas S."/>
            <person name="Han J."/>
            <person name="Lapidus A."/>
            <person name="Bruce D."/>
            <person name="Goodwin L."/>
            <person name="Pitluck S."/>
            <person name="Peters L."/>
            <person name="Kyrpides N."/>
            <person name="Mavromatis K."/>
            <person name="Ivanova N."/>
            <person name="Ovchinnikova G."/>
            <person name="Pagani I."/>
            <person name="Daligault H."/>
            <person name="Detter J.C."/>
            <person name="Han C."/>
            <person name="Land M."/>
            <person name="Hauser L."/>
            <person name="Markowitz V."/>
            <person name="Cheng J.-F."/>
            <person name="Hugenholtz P."/>
            <person name="Woyke T."/>
            <person name="Wu D."/>
            <person name="Verbarg S."/>
            <person name="Frueling A."/>
            <person name="Brambilla E."/>
            <person name="Klenk H.-P."/>
            <person name="Eisen J.A."/>
        </authorList>
    </citation>
    <scope>NUCLEOTIDE SEQUENCE</scope>
    <source>
        <strain>DSM 1100</strain>
    </source>
</reference>
<keyword evidence="4 6" id="KW-1133">Transmembrane helix</keyword>
<reference evidence="9 10" key="1">
    <citation type="journal article" date="2011" name="Stand. Genomic Sci.">
        <title>Complete genome sequence of Haliscomenobacter hydrossis type strain (O).</title>
        <authorList>
            <consortium name="US DOE Joint Genome Institute (JGI-PGF)"/>
            <person name="Daligault H."/>
            <person name="Lapidus A."/>
            <person name="Zeytun A."/>
            <person name="Nolan M."/>
            <person name="Lucas S."/>
            <person name="Del Rio T.G."/>
            <person name="Tice H."/>
            <person name="Cheng J.F."/>
            <person name="Tapia R."/>
            <person name="Han C."/>
            <person name="Goodwin L."/>
            <person name="Pitluck S."/>
            <person name="Liolios K."/>
            <person name="Pagani I."/>
            <person name="Ivanova N."/>
            <person name="Huntemann M."/>
            <person name="Mavromatis K."/>
            <person name="Mikhailova N."/>
            <person name="Pati A."/>
            <person name="Chen A."/>
            <person name="Palaniappan K."/>
            <person name="Land M."/>
            <person name="Hauser L."/>
            <person name="Brambilla E.M."/>
            <person name="Rohde M."/>
            <person name="Verbarg S."/>
            <person name="Goker M."/>
            <person name="Bristow J."/>
            <person name="Eisen J.A."/>
            <person name="Markowitz V."/>
            <person name="Hugenholtz P."/>
            <person name="Kyrpides N.C."/>
            <person name="Klenk H.P."/>
            <person name="Woyke T."/>
        </authorList>
    </citation>
    <scope>NUCLEOTIDE SEQUENCE [LARGE SCALE GENOMIC DNA]</scope>
    <source>
        <strain evidence="10">ATCC 27775 / DSM 1100 / LMG 10767 / O</strain>
    </source>
</reference>
<keyword evidence="3 6" id="KW-0812">Transmembrane</keyword>
<dbReference type="InterPro" id="IPR050250">
    <property type="entry name" value="Macrolide_Exporter_MacB"/>
</dbReference>
<dbReference type="GO" id="GO:0005886">
    <property type="term" value="C:plasma membrane"/>
    <property type="evidence" value="ECO:0007669"/>
    <property type="project" value="UniProtKB-SubCell"/>
</dbReference>
<name>F4L3E6_HALH1</name>
<dbReference type="RefSeq" id="WP_013767458.1">
    <property type="nucleotide sequence ID" value="NC_015510.1"/>
</dbReference>
<dbReference type="PANTHER" id="PTHR30572">
    <property type="entry name" value="MEMBRANE COMPONENT OF TRANSPORTER-RELATED"/>
    <property type="match status" value="1"/>
</dbReference>
<accession>F4L3E6</accession>
<feature type="transmembrane region" description="Helical" evidence="6">
    <location>
        <begin position="438"/>
        <end position="459"/>
    </location>
</feature>
<dbReference type="EMBL" id="CP002691">
    <property type="protein sequence ID" value="AEE52923.1"/>
    <property type="molecule type" value="Genomic_DNA"/>
</dbReference>
<feature type="transmembrane region" description="Helical" evidence="6">
    <location>
        <begin position="773"/>
        <end position="793"/>
    </location>
</feature>
<dbReference type="Proteomes" id="UP000008461">
    <property type="component" value="Chromosome"/>
</dbReference>
<feature type="domain" description="MacB-like periplasmic core" evidence="8">
    <location>
        <begin position="20"/>
        <end position="248"/>
    </location>
</feature>
<feature type="transmembrane region" description="Helical" evidence="6">
    <location>
        <begin position="688"/>
        <end position="712"/>
    </location>
</feature>
<dbReference type="InterPro" id="IPR025857">
    <property type="entry name" value="MacB_PCD"/>
</dbReference>
<dbReference type="Pfam" id="PF12704">
    <property type="entry name" value="MacB_PCD"/>
    <property type="match status" value="2"/>
</dbReference>
<dbReference type="OrthoDB" id="1451596at2"/>
<evidence type="ECO:0000256" key="3">
    <source>
        <dbReference type="ARBA" id="ARBA00022692"/>
    </source>
</evidence>
<proteinExistence type="predicted"/>
<feature type="domain" description="ABC3 transporter permease C-terminal" evidence="7">
    <location>
        <begin position="693"/>
        <end position="799"/>
    </location>
</feature>
<evidence type="ECO:0008006" key="11">
    <source>
        <dbReference type="Google" id="ProtNLM"/>
    </source>
</evidence>
<dbReference type="eggNOG" id="COG0577">
    <property type="taxonomic scope" value="Bacteria"/>
</dbReference>
<comment type="subcellular location">
    <subcellularLocation>
        <location evidence="1">Cell membrane</location>
        <topology evidence="1">Multi-pass membrane protein</topology>
    </subcellularLocation>
</comment>
<dbReference type="AlphaFoldDB" id="F4L3E6"/>
<protein>
    <recommendedName>
        <fullName evidence="11">ABC3 transporter permease protein domain-containing protein</fullName>
    </recommendedName>
</protein>
<evidence type="ECO:0000259" key="7">
    <source>
        <dbReference type="Pfam" id="PF02687"/>
    </source>
</evidence>
<feature type="transmembrane region" description="Helical" evidence="6">
    <location>
        <begin position="296"/>
        <end position="318"/>
    </location>
</feature>
<feature type="transmembrane region" description="Helical" evidence="6">
    <location>
        <begin position="393"/>
        <end position="417"/>
    </location>
</feature>
<keyword evidence="2" id="KW-1003">Cell membrane</keyword>
<dbReference type="KEGG" id="hhy:Halhy_5097"/>
<organism evidence="9 10">
    <name type="scientific">Haliscomenobacter hydrossis (strain ATCC 27775 / DSM 1100 / LMG 10767 / O)</name>
    <dbReference type="NCBI Taxonomy" id="760192"/>
    <lineage>
        <taxon>Bacteria</taxon>
        <taxon>Pseudomonadati</taxon>
        <taxon>Bacteroidota</taxon>
        <taxon>Saprospiria</taxon>
        <taxon>Saprospirales</taxon>
        <taxon>Haliscomenobacteraceae</taxon>
        <taxon>Haliscomenobacter</taxon>
    </lineage>
</organism>
<evidence type="ECO:0000256" key="2">
    <source>
        <dbReference type="ARBA" id="ARBA00022475"/>
    </source>
</evidence>
<dbReference type="InterPro" id="IPR003838">
    <property type="entry name" value="ABC3_permease_C"/>
</dbReference>
<sequence>MIQNYLTIAFRSLWKNKGISVINIVGLSVGLACFALFLLDVINEYSFDRFHAKANRLYAVYEAIGEISGQPAQKMSHLPMPLGPALKADLPDVERFARLQGAGETFLVRTQNGVVEEQACFADPAFFELFSFPFLYGNAAAALAAANNVVLTEKMAQKLFGESNPMGKTLEINVAGGTHFEPFTVSSVVQDLPSNSSLQFGILMPFEKFANSERGRAAATNWGQLSMQTFVELRPGSGLPKNQARMDQFFLKYYPDVEKSLRTAGLWNKPEPPVTFALLPIQSLHHDPNLGVNPSLSLILLAIGGIILLIACINFTTLSIGRSAGRAREIGVRKIVGASRGQLSRQYLVEAILLSCVSMALGIALAAVLLPVFNNLSDKQLSFDFKQFPELFWLVPGLALVVGVLAGSYPAFVLSGFSPLETLKSKLKIGGENWFTKSLVTFQFVLSVGFMACTFIMLWQMNFLRSKDLGFDRENVVVVNASGTSDPTKTLARFRQSLANRPEVAGVGGAEFSLGAGTIAGNTRFEYQGKTTDIFEHFIDSEYLRVLKLALVSGRNFDPNRAQDTVTSVILNETAVRHLGWTNETALGQVLTGYNVADPKLNPVVVGVVRDYHFRSLHEKVYPMLFMSHGRLPQQFFVRIAPGDPQQALSQMQAAWANAEPILPFRYIFLDENLQKSYIAESRMSTTIAWAGGIAVFLACLGLFGLAALSTLNRTKEIGIRKVLGATVAGITGLLTKDFLKLVVVAIVIASPIAYYFMQQWLADFAYRIDMQWWMFALAGAAAVVIAFLTVGFQSVKAALANPVESLRSE</sequence>
<dbReference type="Pfam" id="PF02687">
    <property type="entry name" value="FtsX"/>
    <property type="match status" value="2"/>
</dbReference>
<dbReference type="GO" id="GO:0022857">
    <property type="term" value="F:transmembrane transporter activity"/>
    <property type="evidence" value="ECO:0007669"/>
    <property type="project" value="TreeGrafter"/>
</dbReference>
<dbReference type="STRING" id="760192.Halhy_5097"/>
<dbReference type="HOGENOM" id="CLU_008713_1_0_10"/>
<evidence type="ECO:0000256" key="1">
    <source>
        <dbReference type="ARBA" id="ARBA00004651"/>
    </source>
</evidence>
<feature type="transmembrane region" description="Helical" evidence="6">
    <location>
        <begin position="739"/>
        <end position="758"/>
    </location>
</feature>
<feature type="domain" description="MacB-like periplasmic core" evidence="8">
    <location>
        <begin position="446"/>
        <end position="652"/>
    </location>
</feature>
<evidence type="ECO:0000256" key="4">
    <source>
        <dbReference type="ARBA" id="ARBA00022989"/>
    </source>
</evidence>
<gene>
    <name evidence="9" type="ordered locus">Halhy_5097</name>
</gene>
<evidence type="ECO:0000313" key="10">
    <source>
        <dbReference type="Proteomes" id="UP000008461"/>
    </source>
</evidence>
<dbReference type="PANTHER" id="PTHR30572:SF18">
    <property type="entry name" value="ABC-TYPE MACROLIDE FAMILY EXPORT SYSTEM PERMEASE COMPONENT 2"/>
    <property type="match status" value="1"/>
</dbReference>
<keyword evidence="10" id="KW-1185">Reference proteome</keyword>
<feature type="transmembrane region" description="Helical" evidence="6">
    <location>
        <begin position="347"/>
        <end position="373"/>
    </location>
</feature>
<evidence type="ECO:0000313" key="9">
    <source>
        <dbReference type="EMBL" id="AEE52923.1"/>
    </source>
</evidence>
<evidence type="ECO:0000256" key="6">
    <source>
        <dbReference type="SAM" id="Phobius"/>
    </source>
</evidence>
<evidence type="ECO:0000259" key="8">
    <source>
        <dbReference type="Pfam" id="PF12704"/>
    </source>
</evidence>
<evidence type="ECO:0000256" key="5">
    <source>
        <dbReference type="ARBA" id="ARBA00023136"/>
    </source>
</evidence>
<feature type="domain" description="ABC3 transporter permease C-terminal" evidence="7">
    <location>
        <begin position="303"/>
        <end position="418"/>
    </location>
</feature>
<keyword evidence="5 6" id="KW-0472">Membrane</keyword>